<dbReference type="Gene3D" id="3.40.50.2300">
    <property type="match status" value="1"/>
</dbReference>
<dbReference type="OrthoDB" id="673128at2"/>
<dbReference type="PANTHER" id="PTHR44520">
    <property type="entry name" value="RESPONSE REGULATOR RCP1-RELATED"/>
    <property type="match status" value="1"/>
</dbReference>
<dbReference type="PANTHER" id="PTHR44520:SF2">
    <property type="entry name" value="RESPONSE REGULATOR RCP1"/>
    <property type="match status" value="1"/>
</dbReference>
<dbReference type="GO" id="GO:0000160">
    <property type="term" value="P:phosphorelay signal transduction system"/>
    <property type="evidence" value="ECO:0007669"/>
    <property type="project" value="InterPro"/>
</dbReference>
<evidence type="ECO:0000259" key="2">
    <source>
        <dbReference type="PROSITE" id="PS50110"/>
    </source>
</evidence>
<reference evidence="3 4" key="1">
    <citation type="submission" date="2019-10" db="EMBL/GenBank/DDBJ databases">
        <title>Genome sequence of Phaeocystidibacter marisrubri JCM30614 (type strain).</title>
        <authorList>
            <person name="Bowman J.P."/>
        </authorList>
    </citation>
    <scope>NUCLEOTIDE SEQUENCE [LARGE SCALE GENOMIC DNA]</scope>
    <source>
        <strain evidence="3 4">JCM 30614</strain>
    </source>
</reference>
<feature type="domain" description="Response regulatory" evidence="2">
    <location>
        <begin position="26"/>
        <end position="153"/>
    </location>
</feature>
<keyword evidence="4" id="KW-1185">Reference proteome</keyword>
<dbReference type="InterPro" id="IPR011006">
    <property type="entry name" value="CheY-like_superfamily"/>
</dbReference>
<gene>
    <name evidence="3" type="ORF">F8C82_11115</name>
</gene>
<dbReference type="InterPro" id="IPR052893">
    <property type="entry name" value="TCS_response_regulator"/>
</dbReference>
<name>A0A6L3ZH01_9FLAO</name>
<dbReference type="PROSITE" id="PS50110">
    <property type="entry name" value="RESPONSE_REGULATORY"/>
    <property type="match status" value="1"/>
</dbReference>
<evidence type="ECO:0000313" key="3">
    <source>
        <dbReference type="EMBL" id="KAB2816229.1"/>
    </source>
</evidence>
<dbReference type="Pfam" id="PF00072">
    <property type="entry name" value="Response_reg"/>
    <property type="match status" value="1"/>
</dbReference>
<proteinExistence type="predicted"/>
<evidence type="ECO:0000313" key="4">
    <source>
        <dbReference type="Proteomes" id="UP000484164"/>
    </source>
</evidence>
<keyword evidence="1" id="KW-0597">Phosphoprotein</keyword>
<dbReference type="InterPro" id="IPR001789">
    <property type="entry name" value="Sig_transdc_resp-reg_receiver"/>
</dbReference>
<dbReference type="SUPFAM" id="SSF52172">
    <property type="entry name" value="CheY-like"/>
    <property type="match status" value="1"/>
</dbReference>
<dbReference type="EMBL" id="WBVQ01000002">
    <property type="protein sequence ID" value="KAB2816229.1"/>
    <property type="molecule type" value="Genomic_DNA"/>
</dbReference>
<protein>
    <submittedName>
        <fullName evidence="3">Response regulator</fullName>
    </submittedName>
</protein>
<accession>A0A6L3ZH01</accession>
<comment type="caution">
    <text evidence="3">The sequence shown here is derived from an EMBL/GenBank/DDBJ whole genome shotgun (WGS) entry which is preliminary data.</text>
</comment>
<dbReference type="Proteomes" id="UP000484164">
    <property type="component" value="Unassembled WGS sequence"/>
</dbReference>
<dbReference type="AlphaFoldDB" id="A0A6L3ZH01"/>
<feature type="modified residue" description="4-aspartylphosphate" evidence="1">
    <location>
        <position position="84"/>
    </location>
</feature>
<evidence type="ECO:0000256" key="1">
    <source>
        <dbReference type="PROSITE-ProRule" id="PRU00169"/>
    </source>
</evidence>
<sequence>MPIIMVTSICCFAKPCIFGNMDKRPALVVVDDDKIYHFLITQLLDSAPNLPSDVDVHKFFSGKESLEFFSSSGETYDKIVMLLDLNMPVLTGFDVLNALMNKKELKSVLSVYIVTSSVNKADRDLAHKYDLVKGFLVKPLKPKSLQEVLGDEFG</sequence>
<organism evidence="3 4">
    <name type="scientific">Phaeocystidibacter marisrubri</name>
    <dbReference type="NCBI Taxonomy" id="1577780"/>
    <lineage>
        <taxon>Bacteria</taxon>
        <taxon>Pseudomonadati</taxon>
        <taxon>Bacteroidota</taxon>
        <taxon>Flavobacteriia</taxon>
        <taxon>Flavobacteriales</taxon>
        <taxon>Phaeocystidibacteraceae</taxon>
        <taxon>Phaeocystidibacter</taxon>
    </lineage>
</organism>